<dbReference type="Pfam" id="PF10638">
    <property type="entry name" value="Sfi1_C"/>
    <property type="match status" value="1"/>
</dbReference>
<feature type="region of interest" description="Disordered" evidence="1">
    <location>
        <begin position="952"/>
        <end position="972"/>
    </location>
</feature>
<dbReference type="InterPro" id="IPR013665">
    <property type="entry name" value="Sfi1_dom"/>
</dbReference>
<dbReference type="KEGG" id="kla:KLLA0_F12958g"/>
<dbReference type="Proteomes" id="UP000000598">
    <property type="component" value="Chromosome F"/>
</dbReference>
<dbReference type="FunCoup" id="Q6CK76">
    <property type="interactions" value="204"/>
</dbReference>
<sequence>MNGTEGSDTVGSSTDALISPDYLHSTGSLVHKDFNELLRKQDLTGNLVEVPREHQAKGNTPEELLNGIFEIAADDMENANVQDNYSAENYNSISENFDELHANIYGGNIHIPILQRLYNMIQVFLLRHGLTLDFLTIFQRYVNLLGESNVDVLQDKYLLNLQNELSKGYDFSTILQDIITAFLLKPENVIMKLAYFQFKTERLLLKKVFSSWQLKCSLNYNLSELEEIWNKCVKKKFFQRWVQTSDIKCREWVKNGDEVYNQRLKTGFFDAWLDRIHQIDTKSQIADNFFLDNTFANIKAKHERLTQCFNRTKNVNQKHLLQKSFKLWKLKMCEGHYNPTTMKRYLLCKGFTEWKKKYAHEIYLRELATFSERNFHLSPFLNKWISQYQKKEAYELKLIEKSNIFIKRRFFEMILLADKLVNVESKVQECNTESLQRYVLYVWQKRFEERTNSHDYVVQQNTKIVRFYFSQWKLKSESYATANSHYTSLLKKKFIHSITLKCRAAQFNSSIKEAKYSKALKLWRKKFELNALAQEFDSLILKRYYNVVKNKQHSLKDLGNLSARCYDNDISKRHFMVWINRYKLLLSSQRKAEVFMKLRFITIIKRSINDTRMKTRLSIELSKGNSKMLVENLWKVWKTRLESKRLLNLEMLLDKFEDRRSLQFNQKFLSAWMKRSRFYTVECASIAEQSSDMSSLKNTMLQWTTKYSNIKLMHTEAAEIHDSISVSNAFDSILRKLEALQIQDSRLSMYVEEKQVKLLLKWTNKWSVKVLKLKRNEESVAMFRVRWNRANLRAIMSLWKEKAFSIVNYSSGNELASYSPQNDELTFQTPMKSPNNAAVTIPGSTRVKRNKMDRIRNRFSRARGAIPSPIKTTNVLDSTVKARLSDQRNTAAKDTTGAQATYLLSVNKRLAGKTRNISFNKIPETSLFGFPSPQPFEGPDPDKLKVDLDFLEGDSLPERDDSPTRRRSRPIQ</sequence>
<dbReference type="HOGENOM" id="CLU_304658_0_0_1"/>
<dbReference type="EMBL" id="CR382126">
    <property type="protein sequence ID" value="CAG98371.1"/>
    <property type="molecule type" value="Genomic_DNA"/>
</dbReference>
<dbReference type="InterPro" id="IPR018907">
    <property type="entry name" value="Spindle_body_associated_C_dom"/>
</dbReference>
<dbReference type="STRING" id="284590.Q6CK76"/>
<feature type="domain" description="Sfi1 spindle body" evidence="2">
    <location>
        <begin position="381"/>
        <end position="803"/>
    </location>
</feature>
<dbReference type="eggNOG" id="KOG4775">
    <property type="taxonomic scope" value="Eukaryota"/>
</dbReference>
<organism evidence="4 5">
    <name type="scientific">Kluyveromyces lactis (strain ATCC 8585 / CBS 2359 / DSM 70799 / NBRC 1267 / NRRL Y-1140 / WM37)</name>
    <name type="common">Yeast</name>
    <name type="synonym">Candida sphaerica</name>
    <dbReference type="NCBI Taxonomy" id="284590"/>
    <lineage>
        <taxon>Eukaryota</taxon>
        <taxon>Fungi</taxon>
        <taxon>Dikarya</taxon>
        <taxon>Ascomycota</taxon>
        <taxon>Saccharomycotina</taxon>
        <taxon>Saccharomycetes</taxon>
        <taxon>Saccharomycetales</taxon>
        <taxon>Saccharomycetaceae</taxon>
        <taxon>Kluyveromyces</taxon>
    </lineage>
</organism>
<accession>Q6CK76</accession>
<gene>
    <name evidence="4" type="ORF">KLLA0_F12958g</name>
</gene>
<protein>
    <submittedName>
        <fullName evidence="4">KLLA0F12958p</fullName>
    </submittedName>
</protein>
<evidence type="ECO:0000259" key="2">
    <source>
        <dbReference type="Pfam" id="PF08457"/>
    </source>
</evidence>
<dbReference type="InParanoid" id="Q6CK76"/>
<name>Q6CK76_KLULA</name>
<dbReference type="AlphaFoldDB" id="Q6CK76"/>
<reference evidence="4 5" key="1">
    <citation type="journal article" date="2004" name="Nature">
        <title>Genome evolution in yeasts.</title>
        <authorList>
            <consortium name="Genolevures"/>
            <person name="Dujon B."/>
            <person name="Sherman D."/>
            <person name="Fischer G."/>
            <person name="Durrens P."/>
            <person name="Casaregola S."/>
            <person name="Lafontaine I."/>
            <person name="de Montigny J."/>
            <person name="Marck C."/>
            <person name="Neuveglise C."/>
            <person name="Talla E."/>
            <person name="Goffard N."/>
            <person name="Frangeul L."/>
            <person name="Aigle M."/>
            <person name="Anthouard V."/>
            <person name="Babour A."/>
            <person name="Barbe V."/>
            <person name="Barnay S."/>
            <person name="Blanchin S."/>
            <person name="Beckerich J.M."/>
            <person name="Beyne E."/>
            <person name="Bleykasten C."/>
            <person name="Boisrame A."/>
            <person name="Boyer J."/>
            <person name="Cattolico L."/>
            <person name="Confanioleri F."/>
            <person name="de Daruvar A."/>
            <person name="Despons L."/>
            <person name="Fabre E."/>
            <person name="Fairhead C."/>
            <person name="Ferry-Dumazet H."/>
            <person name="Groppi A."/>
            <person name="Hantraye F."/>
            <person name="Hennequin C."/>
            <person name="Jauniaux N."/>
            <person name="Joyet P."/>
            <person name="Kachouri R."/>
            <person name="Kerrest A."/>
            <person name="Koszul R."/>
            <person name="Lemaire M."/>
            <person name="Lesur I."/>
            <person name="Ma L."/>
            <person name="Muller H."/>
            <person name="Nicaud J.M."/>
            <person name="Nikolski M."/>
            <person name="Oztas S."/>
            <person name="Ozier-Kalogeropoulos O."/>
            <person name="Pellenz S."/>
            <person name="Potier S."/>
            <person name="Richard G.F."/>
            <person name="Straub M.L."/>
            <person name="Suleau A."/>
            <person name="Swennene D."/>
            <person name="Tekaia F."/>
            <person name="Wesolowski-Louvel M."/>
            <person name="Westhof E."/>
            <person name="Wirth B."/>
            <person name="Zeniou-Meyer M."/>
            <person name="Zivanovic I."/>
            <person name="Bolotin-Fukuhara M."/>
            <person name="Thierry A."/>
            <person name="Bouchier C."/>
            <person name="Caudron B."/>
            <person name="Scarpelli C."/>
            <person name="Gaillardin C."/>
            <person name="Weissenbach J."/>
            <person name="Wincker P."/>
            <person name="Souciet J.L."/>
        </authorList>
    </citation>
    <scope>NUCLEOTIDE SEQUENCE [LARGE SCALE GENOMIC DNA]</scope>
    <source>
        <strain evidence="5">ATCC 8585 / CBS 2359 / DSM 70799 / NBRC 1267 / NRRL Y-1140 / WM37</strain>
    </source>
</reference>
<proteinExistence type="predicted"/>
<evidence type="ECO:0000313" key="5">
    <source>
        <dbReference type="Proteomes" id="UP000000598"/>
    </source>
</evidence>
<dbReference type="Pfam" id="PF08457">
    <property type="entry name" value="Sfi1"/>
    <property type="match status" value="1"/>
</dbReference>
<evidence type="ECO:0000313" key="4">
    <source>
        <dbReference type="EMBL" id="CAG98371.1"/>
    </source>
</evidence>
<dbReference type="OMA" id="WDRATVR"/>
<feature type="domain" description="Spindle body associated protein C-terminal" evidence="3">
    <location>
        <begin position="823"/>
        <end position="924"/>
    </location>
</feature>
<evidence type="ECO:0000259" key="3">
    <source>
        <dbReference type="Pfam" id="PF10638"/>
    </source>
</evidence>
<evidence type="ECO:0000256" key="1">
    <source>
        <dbReference type="SAM" id="MobiDB-lite"/>
    </source>
</evidence>
<dbReference type="PaxDb" id="284590-Q6CK76"/>
<keyword evidence="5" id="KW-1185">Reference proteome</keyword>